<dbReference type="GO" id="GO:0005794">
    <property type="term" value="C:Golgi apparatus"/>
    <property type="evidence" value="ECO:0007669"/>
    <property type="project" value="UniProtKB-SubCell"/>
</dbReference>
<comment type="caution">
    <text evidence="11">The sequence shown here is derived from an EMBL/GenBank/DDBJ whole genome shotgun (WGS) entry which is preliminary data.</text>
</comment>
<dbReference type="InterPro" id="IPR044565">
    <property type="entry name" value="Sec22"/>
</dbReference>
<organism evidence="11 12">
    <name type="scientific">Neodrepanis coruscans</name>
    <name type="common">wattled asity</name>
    <dbReference type="NCBI Taxonomy" id="254563"/>
    <lineage>
        <taxon>Eukaryota</taxon>
        <taxon>Metazoa</taxon>
        <taxon>Chordata</taxon>
        <taxon>Craniata</taxon>
        <taxon>Vertebrata</taxon>
        <taxon>Euteleostomi</taxon>
        <taxon>Archelosauria</taxon>
        <taxon>Archosauria</taxon>
        <taxon>Dinosauria</taxon>
        <taxon>Saurischia</taxon>
        <taxon>Theropoda</taxon>
        <taxon>Coelurosauria</taxon>
        <taxon>Aves</taxon>
        <taxon>Neognathae</taxon>
        <taxon>Neoaves</taxon>
        <taxon>Telluraves</taxon>
        <taxon>Australaves</taxon>
        <taxon>Passeriformes</taxon>
        <taxon>Philepittidae</taxon>
        <taxon>Neodrepanis</taxon>
    </lineage>
</organism>
<comment type="function">
    <text evidence="8">SNARE involved in targeting and fusion of ER-derived transport vesicles with the Golgi complex as well as Golgi-derived retrograde transport vesicles with the ER.</text>
</comment>
<dbReference type="PROSITE" id="PS50859">
    <property type="entry name" value="LONGIN"/>
    <property type="match status" value="1"/>
</dbReference>
<feature type="domain" description="Longin" evidence="10">
    <location>
        <begin position="8"/>
        <end position="117"/>
    </location>
</feature>
<reference evidence="11 12" key="1">
    <citation type="submission" date="2019-09" db="EMBL/GenBank/DDBJ databases">
        <title>Bird 10,000 Genomes (B10K) Project - Family phase.</title>
        <authorList>
            <person name="Zhang G."/>
        </authorList>
    </citation>
    <scope>NUCLEOTIDE SEQUENCE [LARGE SCALE GENOMIC DNA]</scope>
    <source>
        <strain evidence="11">B10K-DU-002-79</strain>
    </source>
</reference>
<gene>
    <name evidence="11" type="primary">Sec22c</name>
    <name evidence="11" type="ORF">NEOCOR_R05430</name>
</gene>
<evidence type="ECO:0000256" key="8">
    <source>
        <dbReference type="ARBA" id="ARBA00024173"/>
    </source>
</evidence>
<dbReference type="GO" id="GO:0015031">
    <property type="term" value="P:protein transport"/>
    <property type="evidence" value="ECO:0007669"/>
    <property type="project" value="UniProtKB-KW"/>
</dbReference>
<evidence type="ECO:0000256" key="5">
    <source>
        <dbReference type="ARBA" id="ARBA00022927"/>
    </source>
</evidence>
<evidence type="ECO:0000313" key="11">
    <source>
        <dbReference type="EMBL" id="NXS06591.1"/>
    </source>
</evidence>
<dbReference type="InterPro" id="IPR010908">
    <property type="entry name" value="Longin_dom"/>
</dbReference>
<protein>
    <submittedName>
        <fullName evidence="11">SC22C protein</fullName>
    </submittedName>
</protein>
<dbReference type="OrthoDB" id="1719357at2759"/>
<accession>A0A7L2RBG4</accession>
<keyword evidence="6" id="KW-0175">Coiled coil</keyword>
<name>A0A7L2RBG4_9PASS</name>
<dbReference type="InterPro" id="IPR011012">
    <property type="entry name" value="Longin-like_dom_sf"/>
</dbReference>
<sequence>MSMILFACVVRVRDGLPLSASTDFHFSQDFVHCRRRLKALSSALAQFPSRGTAKGHNLSIHFLCSGDVACLAICATSYPTTMAFCFLEQLQWEFAASYDPTSISLASRPYAFIEFGL</sequence>
<dbReference type="EMBL" id="VYZS01007137">
    <property type="protein sequence ID" value="NXS06591.1"/>
    <property type="molecule type" value="Genomic_DNA"/>
</dbReference>
<dbReference type="GO" id="GO:0005484">
    <property type="term" value="F:SNAP receptor activity"/>
    <property type="evidence" value="ECO:0007669"/>
    <property type="project" value="InterPro"/>
</dbReference>
<dbReference type="PANTHER" id="PTHR45837">
    <property type="entry name" value="VESICLE-TRAFFICKING PROTEIN SEC22B"/>
    <property type="match status" value="1"/>
</dbReference>
<evidence type="ECO:0000256" key="4">
    <source>
        <dbReference type="ARBA" id="ARBA00008025"/>
    </source>
</evidence>
<feature type="non-terminal residue" evidence="11">
    <location>
        <position position="117"/>
    </location>
</feature>
<feature type="non-terminal residue" evidence="11">
    <location>
        <position position="1"/>
    </location>
</feature>
<proteinExistence type="inferred from homology"/>
<evidence type="ECO:0000313" key="12">
    <source>
        <dbReference type="Proteomes" id="UP000560066"/>
    </source>
</evidence>
<dbReference type="Proteomes" id="UP000560066">
    <property type="component" value="Unassembled WGS sequence"/>
</dbReference>
<dbReference type="GO" id="GO:0042470">
    <property type="term" value="C:melanosome"/>
    <property type="evidence" value="ECO:0007669"/>
    <property type="project" value="UniProtKB-SubCell"/>
</dbReference>
<dbReference type="Pfam" id="PF13774">
    <property type="entry name" value="Longin"/>
    <property type="match status" value="1"/>
</dbReference>
<evidence type="ECO:0000256" key="9">
    <source>
        <dbReference type="ARBA" id="ARBA00024188"/>
    </source>
</evidence>
<evidence type="ECO:0000256" key="7">
    <source>
        <dbReference type="ARBA" id="ARBA00023136"/>
    </source>
</evidence>
<keyword evidence="5" id="KW-0813">Transport</keyword>
<dbReference type="SMART" id="SM01270">
    <property type="entry name" value="Longin"/>
    <property type="match status" value="1"/>
</dbReference>
<keyword evidence="7" id="KW-0472">Membrane</keyword>
<dbReference type="GO" id="GO:0006888">
    <property type="term" value="P:endoplasmic reticulum to Golgi vesicle-mediated transport"/>
    <property type="evidence" value="ECO:0007669"/>
    <property type="project" value="InterPro"/>
</dbReference>
<dbReference type="Gene3D" id="3.30.450.50">
    <property type="entry name" value="Longin domain"/>
    <property type="match status" value="1"/>
</dbReference>
<comment type="similarity">
    <text evidence="4">Belongs to the synaptobrevin family.</text>
</comment>
<evidence type="ECO:0000259" key="10">
    <source>
        <dbReference type="PROSITE" id="PS50859"/>
    </source>
</evidence>
<evidence type="ECO:0000256" key="2">
    <source>
        <dbReference type="ARBA" id="ARBA00004198"/>
    </source>
</evidence>
<dbReference type="AlphaFoldDB" id="A0A7L2RBG4"/>
<keyword evidence="12" id="KW-1185">Reference proteome</keyword>
<dbReference type="GO" id="GO:0005789">
    <property type="term" value="C:endoplasmic reticulum membrane"/>
    <property type="evidence" value="ECO:0007669"/>
    <property type="project" value="UniProtKB-SubCell"/>
</dbReference>
<evidence type="ECO:0000256" key="3">
    <source>
        <dbReference type="ARBA" id="ARBA00004223"/>
    </source>
</evidence>
<keyword evidence="5" id="KW-0653">Protein transport</keyword>
<comment type="subcellular location">
    <subcellularLocation>
        <location evidence="1">Endoplasmic reticulum membrane</location>
        <topology evidence="1">Single-pass type IV membrane protein</topology>
    </subcellularLocation>
    <subcellularLocation>
        <location evidence="9">Golgi apparatus</location>
        <location evidence="9">cis-Golgi network membrane</location>
    </subcellularLocation>
    <subcellularLocation>
        <location evidence="2">Golgi apparatus</location>
        <location evidence="2">trans-Golgi network membrane</location>
    </subcellularLocation>
    <subcellularLocation>
        <location evidence="3">Melanosome</location>
    </subcellularLocation>
</comment>
<evidence type="ECO:0000256" key="6">
    <source>
        <dbReference type="ARBA" id="ARBA00023054"/>
    </source>
</evidence>
<dbReference type="SUPFAM" id="SSF64356">
    <property type="entry name" value="SNARE-like"/>
    <property type="match status" value="1"/>
</dbReference>
<evidence type="ECO:0000256" key="1">
    <source>
        <dbReference type="ARBA" id="ARBA00004163"/>
    </source>
</evidence>
<dbReference type="CDD" id="cd14824">
    <property type="entry name" value="Longin"/>
    <property type="match status" value="1"/>
</dbReference>
<dbReference type="GO" id="GO:0006890">
    <property type="term" value="P:retrograde vesicle-mediated transport, Golgi to endoplasmic reticulum"/>
    <property type="evidence" value="ECO:0007669"/>
    <property type="project" value="InterPro"/>
</dbReference>